<dbReference type="Pfam" id="PF03140">
    <property type="entry name" value="DUF247"/>
    <property type="match status" value="1"/>
</dbReference>
<keyword evidence="1" id="KW-0472">Membrane</keyword>
<comment type="caution">
    <text evidence="2">The sequence shown here is derived from an EMBL/GenBank/DDBJ whole genome shotgun (WGS) entry which is preliminary data.</text>
</comment>
<evidence type="ECO:0000313" key="3">
    <source>
        <dbReference type="Proteomes" id="UP000323000"/>
    </source>
</evidence>
<keyword evidence="1" id="KW-0812">Transmembrane</keyword>
<dbReference type="InterPro" id="IPR004158">
    <property type="entry name" value="DUF247_pln"/>
</dbReference>
<keyword evidence="1" id="KW-1133">Transmembrane helix</keyword>
<dbReference type="EMBL" id="VAHF01000003">
    <property type="protein sequence ID" value="TXG67980.1"/>
    <property type="molecule type" value="Genomic_DNA"/>
</dbReference>
<accession>A0A5C7IF66</accession>
<protein>
    <submittedName>
        <fullName evidence="2">Uncharacterized protein</fullName>
    </submittedName>
</protein>
<organism evidence="2 3">
    <name type="scientific">Acer yangbiense</name>
    <dbReference type="NCBI Taxonomy" id="1000413"/>
    <lineage>
        <taxon>Eukaryota</taxon>
        <taxon>Viridiplantae</taxon>
        <taxon>Streptophyta</taxon>
        <taxon>Embryophyta</taxon>
        <taxon>Tracheophyta</taxon>
        <taxon>Spermatophyta</taxon>
        <taxon>Magnoliopsida</taxon>
        <taxon>eudicotyledons</taxon>
        <taxon>Gunneridae</taxon>
        <taxon>Pentapetalae</taxon>
        <taxon>rosids</taxon>
        <taxon>malvids</taxon>
        <taxon>Sapindales</taxon>
        <taxon>Sapindaceae</taxon>
        <taxon>Hippocastanoideae</taxon>
        <taxon>Acereae</taxon>
        <taxon>Acer</taxon>
    </lineage>
</organism>
<dbReference type="PANTHER" id="PTHR31170:SF9">
    <property type="entry name" value="PROTEIN, PUTATIVE (DUF247)-RELATED"/>
    <property type="match status" value="1"/>
</dbReference>
<dbReference type="AlphaFoldDB" id="A0A5C7IF66"/>
<evidence type="ECO:0000256" key="1">
    <source>
        <dbReference type="SAM" id="Phobius"/>
    </source>
</evidence>
<dbReference type="OrthoDB" id="591587at2759"/>
<name>A0A5C7IF66_9ROSI</name>
<dbReference type="Proteomes" id="UP000323000">
    <property type="component" value="Chromosome 3"/>
</dbReference>
<evidence type="ECO:0000313" key="2">
    <source>
        <dbReference type="EMBL" id="TXG67980.1"/>
    </source>
</evidence>
<sequence>MMALELFHYPTQTHICNYVELLDYLIETMKDVDLLVEKGIIVNCVGDNEVISKMFNRFCTYIIFSKSPYYDIVLFSKSPYYDIVEIMKAHYRYPWNHAKATLRSAYFSNLWTGTTTVGATFLLILTMIQAVYSIMQL</sequence>
<gene>
    <name evidence="2" type="ORF">EZV62_009255</name>
</gene>
<dbReference type="PANTHER" id="PTHR31170">
    <property type="entry name" value="BNAC04G53230D PROTEIN"/>
    <property type="match status" value="1"/>
</dbReference>
<reference evidence="3" key="1">
    <citation type="journal article" date="2019" name="Gigascience">
        <title>De novo genome assembly of the endangered Acer yangbiense, a plant species with extremely small populations endemic to Yunnan Province, China.</title>
        <authorList>
            <person name="Yang J."/>
            <person name="Wariss H.M."/>
            <person name="Tao L."/>
            <person name="Zhang R."/>
            <person name="Yun Q."/>
            <person name="Hollingsworth P."/>
            <person name="Dao Z."/>
            <person name="Luo G."/>
            <person name="Guo H."/>
            <person name="Ma Y."/>
            <person name="Sun W."/>
        </authorList>
    </citation>
    <scope>NUCLEOTIDE SEQUENCE [LARGE SCALE GENOMIC DNA]</scope>
    <source>
        <strain evidence="3">cv. Malutang</strain>
    </source>
</reference>
<keyword evidence="3" id="KW-1185">Reference proteome</keyword>
<feature type="transmembrane region" description="Helical" evidence="1">
    <location>
        <begin position="110"/>
        <end position="132"/>
    </location>
</feature>
<proteinExistence type="predicted"/>